<gene>
    <name evidence="5" type="primary">PTAC2_0</name>
    <name evidence="5" type="ORF">CK203_006757</name>
</gene>
<sequence>MNLSPSLLISSSTSATLLRPSHVNLRPNPNLNRHLFPAKATDFFGYQRILASAARIRAKPKELVLGNPSVTVEKGKYSYDVETLINKLSSLPPRGSIARCLDVFKNKLSLNDFALVFKEFAQRGDWQRSLRLFKYMQRQIWCKPNEHIYTIMIGVLGREGLLEKCQEIFDEMPSHGVAPSVFSFTALINAYGRNGQYKSSLELLDRMKKERVSPSILTYNTVINSCARGGLDWEELLGLFAQMRHEGIQADIVTYNTLLSACARRGLGDEAEMVFRTMNEGGILPDITTYSYLVETFGKLNRLEKVSELLKEMESGGSFPDITSYNVLLEAHAQSGSIKEAMGVFRQMQGAGCVPNAATYSILLNLYGRHGRYDDVRDLFLEMKVSNTEPDAATYNILINVFGEGGYFKEVVTLFHDMVEENVEPNMETYEGLIFACGKGGLHEDAKKILLHMNEKGVVPSSKAYTGVIEAYGQAALYEEALVAFNTMNEVGSKPTVETYNSLIQMFAKGGLYKESEAILLKMGQSGVARNRDTFNGVIEAFRQGGQFEEAIKAYVEMEKARCDPDEQTLEAVLSVYCFAGLVEESEEQFGEIKALGILPSVMCYCMMLAVYAKADREMMIDVSWECLAFMLQPRWDDAHQLLDEMFTNRVSNIHQVIGQMIRGDYDDDSNWQMVEYVFEKLKSEGCSLGVRFYNTLLEALWWLGQKERATRVLNEATKRGLFPELFRKNKLVWSVDVHRMWEGAACTAISVWLNNMHEMFISGDDLPQLASAVVVAPCSIPSLYSTGPKDPEEQKGWGALGWVQQSFVLSHFLTVVARCCSIRLICSRIYHEWGRRGHMEKSSITRDFPVAKSAYAFLNEVSSSFCFPGWNKGRIVCQRSQLKRILSVTEQHSDEYKKDRIITLSNSPFPLPGTNTSMSNVKRDQLSNADAERSIMTRTELMTSTV</sequence>
<dbReference type="PANTHER" id="PTHR47447">
    <property type="entry name" value="OS03G0856100 PROTEIN"/>
    <property type="match status" value="1"/>
</dbReference>
<evidence type="ECO:0000313" key="6">
    <source>
        <dbReference type="Proteomes" id="UP000288805"/>
    </source>
</evidence>
<evidence type="ECO:0000256" key="3">
    <source>
        <dbReference type="PROSITE-ProRule" id="PRU00708"/>
    </source>
</evidence>
<feature type="repeat" description="PPR" evidence="3">
    <location>
        <begin position="461"/>
        <end position="495"/>
    </location>
</feature>
<dbReference type="Pfam" id="PF01535">
    <property type="entry name" value="PPR"/>
    <property type="match status" value="2"/>
</dbReference>
<feature type="repeat" description="PPR" evidence="3">
    <location>
        <begin position="251"/>
        <end position="285"/>
    </location>
</feature>
<dbReference type="Gene3D" id="1.25.40.10">
    <property type="entry name" value="Tetratricopeptide repeat domain"/>
    <property type="match status" value="5"/>
</dbReference>
<dbReference type="FunFam" id="1.25.40.10:FF:000530">
    <property type="entry name" value="Pentatricopeptide repeat-containing protein At1g74850, chloroplastic"/>
    <property type="match status" value="1"/>
</dbReference>
<feature type="repeat" description="PPR" evidence="3">
    <location>
        <begin position="286"/>
        <end position="320"/>
    </location>
</feature>
<dbReference type="Pfam" id="PF13812">
    <property type="entry name" value="PPR_3"/>
    <property type="match status" value="2"/>
</dbReference>
<feature type="repeat" description="PPR" evidence="3">
    <location>
        <begin position="215"/>
        <end position="250"/>
    </location>
</feature>
<feature type="repeat" description="PPR" evidence="3">
    <location>
        <begin position="391"/>
        <end position="425"/>
    </location>
</feature>
<feature type="repeat" description="PPR" evidence="3">
    <location>
        <begin position="566"/>
        <end position="600"/>
    </location>
</feature>
<comment type="caution">
    <text evidence="5">The sequence shown here is derived from an EMBL/GenBank/DDBJ whole genome shotgun (WGS) entry which is preliminary data.</text>
</comment>
<evidence type="ECO:0000256" key="1">
    <source>
        <dbReference type="ARBA" id="ARBA00007626"/>
    </source>
</evidence>
<organism evidence="5 6">
    <name type="scientific">Vitis vinifera</name>
    <name type="common">Grape</name>
    <dbReference type="NCBI Taxonomy" id="29760"/>
    <lineage>
        <taxon>Eukaryota</taxon>
        <taxon>Viridiplantae</taxon>
        <taxon>Streptophyta</taxon>
        <taxon>Embryophyta</taxon>
        <taxon>Tracheophyta</taxon>
        <taxon>Spermatophyta</taxon>
        <taxon>Magnoliopsida</taxon>
        <taxon>eudicotyledons</taxon>
        <taxon>Gunneridae</taxon>
        <taxon>Pentapetalae</taxon>
        <taxon>rosids</taxon>
        <taxon>Vitales</taxon>
        <taxon>Vitaceae</taxon>
        <taxon>Viteae</taxon>
        <taxon>Vitis</taxon>
    </lineage>
</organism>
<dbReference type="InterPro" id="IPR057027">
    <property type="entry name" value="TPR_mt"/>
</dbReference>
<evidence type="ECO:0000256" key="2">
    <source>
        <dbReference type="ARBA" id="ARBA00022737"/>
    </source>
</evidence>
<feature type="domain" description="Pentatricopeptide repeat-containing protein-mitochondrial" evidence="4">
    <location>
        <begin position="437"/>
        <end position="557"/>
    </location>
</feature>
<dbReference type="PROSITE" id="PS51375">
    <property type="entry name" value="PPR"/>
    <property type="match status" value="13"/>
</dbReference>
<feature type="repeat" description="PPR" evidence="3">
    <location>
        <begin position="496"/>
        <end position="530"/>
    </location>
</feature>
<proteinExistence type="inferred from homology"/>
<protein>
    <submittedName>
        <fullName evidence="5">Pentatricopeptide repeat-containing protein, chloroplastic</fullName>
    </submittedName>
</protein>
<dbReference type="NCBIfam" id="TIGR00756">
    <property type="entry name" value="PPR"/>
    <property type="match status" value="10"/>
</dbReference>
<dbReference type="EMBL" id="QGNW01000011">
    <property type="protein sequence ID" value="RVX18601.1"/>
    <property type="molecule type" value="Genomic_DNA"/>
</dbReference>
<keyword evidence="2" id="KW-0677">Repeat</keyword>
<evidence type="ECO:0000313" key="5">
    <source>
        <dbReference type="EMBL" id="RVX18601.1"/>
    </source>
</evidence>
<dbReference type="AlphaFoldDB" id="A0A438KBN0"/>
<dbReference type="Proteomes" id="UP000288805">
    <property type="component" value="Unassembled WGS sequence"/>
</dbReference>
<feature type="repeat" description="PPR" evidence="3">
    <location>
        <begin position="321"/>
        <end position="355"/>
    </location>
</feature>
<feature type="repeat" description="PPR" evidence="3">
    <location>
        <begin position="180"/>
        <end position="214"/>
    </location>
</feature>
<feature type="repeat" description="PPR" evidence="3">
    <location>
        <begin position="426"/>
        <end position="460"/>
    </location>
</feature>
<dbReference type="InterPro" id="IPR011990">
    <property type="entry name" value="TPR-like_helical_dom_sf"/>
</dbReference>
<comment type="similarity">
    <text evidence="1">Belongs to the PPR family. P subfamily.</text>
</comment>
<dbReference type="PANTHER" id="PTHR47447:SF28">
    <property type="entry name" value="PENTACOTRIPEPTIDE-REPEAT REGION OF PRORP DOMAIN-CONTAINING PROTEIN"/>
    <property type="match status" value="1"/>
</dbReference>
<reference evidence="5 6" key="1">
    <citation type="journal article" date="2018" name="PLoS Genet.">
        <title>Population sequencing reveals clonal diversity and ancestral inbreeding in the grapevine cultivar Chardonnay.</title>
        <authorList>
            <person name="Roach M.J."/>
            <person name="Johnson D.L."/>
            <person name="Bohlmann J."/>
            <person name="van Vuuren H.J."/>
            <person name="Jones S.J."/>
            <person name="Pretorius I.S."/>
            <person name="Schmidt S.A."/>
            <person name="Borneman A.R."/>
        </authorList>
    </citation>
    <scope>NUCLEOTIDE SEQUENCE [LARGE SCALE GENOMIC DNA]</scope>
    <source>
        <strain evidence="6">cv. Chardonnay</strain>
        <tissue evidence="5">Leaf</tissue>
    </source>
</reference>
<feature type="repeat" description="PPR" evidence="3">
    <location>
        <begin position="145"/>
        <end position="179"/>
    </location>
</feature>
<evidence type="ECO:0000259" key="4">
    <source>
        <dbReference type="Pfam" id="PF23276"/>
    </source>
</evidence>
<name>A0A438KBN0_VITVI</name>
<accession>A0A438KBN0</accession>
<feature type="repeat" description="PPR" evidence="3">
    <location>
        <begin position="356"/>
        <end position="390"/>
    </location>
</feature>
<dbReference type="InterPro" id="IPR002885">
    <property type="entry name" value="PPR_rpt"/>
</dbReference>
<dbReference type="Pfam" id="PF23276">
    <property type="entry name" value="TPR_24"/>
    <property type="match status" value="1"/>
</dbReference>
<dbReference type="Pfam" id="PF13041">
    <property type="entry name" value="PPR_2"/>
    <property type="match status" value="1"/>
</dbReference>
<feature type="repeat" description="PPR" evidence="3">
    <location>
        <begin position="531"/>
        <end position="565"/>
    </location>
</feature>